<comment type="caution">
    <text evidence="2">The sequence shown here is derived from an EMBL/GenBank/DDBJ whole genome shotgun (WGS) entry which is preliminary data.</text>
</comment>
<dbReference type="InterPro" id="IPR036397">
    <property type="entry name" value="RNaseH_sf"/>
</dbReference>
<protein>
    <submittedName>
        <fullName evidence="2">Transposase InsO family protein</fullName>
    </submittedName>
</protein>
<dbReference type="PANTHER" id="PTHR46889">
    <property type="entry name" value="TRANSPOSASE INSF FOR INSERTION SEQUENCE IS3B-RELATED"/>
    <property type="match status" value="1"/>
</dbReference>
<gene>
    <name evidence="2" type="ORF">CLV58_1731</name>
</gene>
<sequence length="229" mass="26358">MAELKEQGHELGRHQVRTLMKLAGLQSIQPKSFVPRTTDSTHGKGYWPNLLLGQPLPQGPNLIWVSDITYLPLSNGDWAYLGSWMDLFSRRVVGWRVDDNMEDDLVIIPLSNALRSRQPNPGLITHSDRGGQYVSNDLHELISLWQIRPSMSRADDPYDNAFAESFWSRLKAELLEGGTFLSVEDARTEIFEYIEMYYNRVRKHSSLGYKSPEQFEQEYYTKLASSVCR</sequence>
<name>A0A2T0RE90_9BACT</name>
<dbReference type="SUPFAM" id="SSF53098">
    <property type="entry name" value="Ribonuclease H-like"/>
    <property type="match status" value="1"/>
</dbReference>
<dbReference type="GO" id="GO:0003676">
    <property type="term" value="F:nucleic acid binding"/>
    <property type="evidence" value="ECO:0007669"/>
    <property type="project" value="InterPro"/>
</dbReference>
<dbReference type="InterPro" id="IPR050900">
    <property type="entry name" value="Transposase_IS3/IS150/IS904"/>
</dbReference>
<dbReference type="InterPro" id="IPR012337">
    <property type="entry name" value="RNaseH-like_sf"/>
</dbReference>
<organism evidence="2 3">
    <name type="scientific">Spirosoma oryzae</name>
    <dbReference type="NCBI Taxonomy" id="1469603"/>
    <lineage>
        <taxon>Bacteria</taxon>
        <taxon>Pseudomonadati</taxon>
        <taxon>Bacteroidota</taxon>
        <taxon>Cytophagia</taxon>
        <taxon>Cytophagales</taxon>
        <taxon>Cytophagaceae</taxon>
        <taxon>Spirosoma</taxon>
    </lineage>
</organism>
<feature type="domain" description="Integrase catalytic" evidence="1">
    <location>
        <begin position="56"/>
        <end position="219"/>
    </location>
</feature>
<evidence type="ECO:0000313" key="2">
    <source>
        <dbReference type="EMBL" id="PRY19451.1"/>
    </source>
</evidence>
<dbReference type="GO" id="GO:0015074">
    <property type="term" value="P:DNA integration"/>
    <property type="evidence" value="ECO:0007669"/>
    <property type="project" value="InterPro"/>
</dbReference>
<dbReference type="AlphaFoldDB" id="A0A2T0RE90"/>
<dbReference type="Gene3D" id="3.30.420.10">
    <property type="entry name" value="Ribonuclease H-like superfamily/Ribonuclease H"/>
    <property type="match status" value="1"/>
</dbReference>
<proteinExistence type="predicted"/>
<dbReference type="InterPro" id="IPR048020">
    <property type="entry name" value="Transpos_IS3"/>
</dbReference>
<dbReference type="NCBIfam" id="NF033516">
    <property type="entry name" value="transpos_IS3"/>
    <property type="match status" value="1"/>
</dbReference>
<dbReference type="Proteomes" id="UP000238375">
    <property type="component" value="Unassembled WGS sequence"/>
</dbReference>
<reference evidence="2 3" key="1">
    <citation type="submission" date="2018-03" db="EMBL/GenBank/DDBJ databases">
        <title>Genomic Encyclopedia of Archaeal and Bacterial Type Strains, Phase II (KMG-II): from individual species to whole genera.</title>
        <authorList>
            <person name="Goeker M."/>
        </authorList>
    </citation>
    <scope>NUCLEOTIDE SEQUENCE [LARGE SCALE GENOMIC DNA]</scope>
    <source>
        <strain evidence="2 3">DSM 28354</strain>
    </source>
</reference>
<dbReference type="EMBL" id="PVTE01000073">
    <property type="protein sequence ID" value="PRY19451.1"/>
    <property type="molecule type" value="Genomic_DNA"/>
</dbReference>
<evidence type="ECO:0000313" key="3">
    <source>
        <dbReference type="Proteomes" id="UP000238375"/>
    </source>
</evidence>
<evidence type="ECO:0000259" key="1">
    <source>
        <dbReference type="PROSITE" id="PS50994"/>
    </source>
</evidence>
<keyword evidence="3" id="KW-1185">Reference proteome</keyword>
<dbReference type="Pfam" id="PF13333">
    <property type="entry name" value="rve_2"/>
    <property type="match status" value="1"/>
</dbReference>
<dbReference type="PROSITE" id="PS50994">
    <property type="entry name" value="INTEGRASE"/>
    <property type="match status" value="1"/>
</dbReference>
<dbReference type="Pfam" id="PF00665">
    <property type="entry name" value="rve"/>
    <property type="match status" value="1"/>
</dbReference>
<dbReference type="InterPro" id="IPR001584">
    <property type="entry name" value="Integrase_cat-core"/>
</dbReference>
<accession>A0A2T0RE90</accession>